<keyword evidence="1 5" id="KW-0808">Transferase</keyword>
<evidence type="ECO:0000259" key="3">
    <source>
        <dbReference type="Pfam" id="PF10620"/>
    </source>
</evidence>
<dbReference type="NCBIfam" id="TIGR03135">
    <property type="entry name" value="malonate_mdcG"/>
    <property type="match status" value="1"/>
</dbReference>
<dbReference type="Pfam" id="PF20866">
    <property type="entry name" value="MdcG_N"/>
    <property type="match status" value="1"/>
</dbReference>
<evidence type="ECO:0000256" key="2">
    <source>
        <dbReference type="ARBA" id="ARBA00022695"/>
    </source>
</evidence>
<feature type="domain" description="Phosphoribosyl-dephospho-CoA transferase MdcG N-terminal" evidence="4">
    <location>
        <begin position="3"/>
        <end position="84"/>
    </location>
</feature>
<accession>A0ABW0RY83</accession>
<comment type="caution">
    <text evidence="5">The sequence shown here is derived from an EMBL/GenBank/DDBJ whole genome shotgun (WGS) entry which is preliminary data.</text>
</comment>
<keyword evidence="6" id="KW-1185">Reference proteome</keyword>
<dbReference type="EMBL" id="JBHSMZ010000010">
    <property type="protein sequence ID" value="MFC5549811.1"/>
    <property type="molecule type" value="Genomic_DNA"/>
</dbReference>
<evidence type="ECO:0000313" key="6">
    <source>
        <dbReference type="Proteomes" id="UP001596086"/>
    </source>
</evidence>
<evidence type="ECO:0000313" key="5">
    <source>
        <dbReference type="EMBL" id="MFC5549811.1"/>
    </source>
</evidence>
<dbReference type="InterPro" id="IPR017557">
    <property type="entry name" value="Holo-ACP_synthase"/>
</dbReference>
<dbReference type="Pfam" id="PF10620">
    <property type="entry name" value="MdcG"/>
    <property type="match status" value="1"/>
</dbReference>
<sequence>MYRRHDLVWLTPQGWDTALRGLEGSPRELALDWRTRSLPAVVRRSDPGTPAGLLCLGIPAPPDAHSGQKLRLGFAIALGHVAEARPALALEQAEAPAAWQPGLASLGIALRAAGIDCRVFGSLAMQTLTGKAYLGAGSDVDLLLRPLNGAQLEAGLALLARHAQSLPLDGEIEFPFGHAVSWKEWLGADAQSHDGADRVLAKHRDAVALLRRDELLAQFGTDGGCHG</sequence>
<dbReference type="RefSeq" id="WP_379771910.1">
    <property type="nucleotide sequence ID" value="NZ_JBHSMZ010000010.1"/>
</dbReference>
<feature type="domain" description="Phosphoribosyl-dephospho-CoA transferase MdcG C-terminal" evidence="3">
    <location>
        <begin position="89"/>
        <end position="212"/>
    </location>
</feature>
<proteinExistence type="predicted"/>
<dbReference type="Proteomes" id="UP001596086">
    <property type="component" value="Unassembled WGS sequence"/>
</dbReference>
<dbReference type="InterPro" id="IPR049180">
    <property type="entry name" value="MdcG_C"/>
</dbReference>
<dbReference type="InterPro" id="IPR048903">
    <property type="entry name" value="MdcG_N"/>
</dbReference>
<name>A0ABW0RY83_9BURK</name>
<reference evidence="6" key="1">
    <citation type="journal article" date="2019" name="Int. J. Syst. Evol. Microbiol.">
        <title>The Global Catalogue of Microorganisms (GCM) 10K type strain sequencing project: providing services to taxonomists for standard genome sequencing and annotation.</title>
        <authorList>
            <consortium name="The Broad Institute Genomics Platform"/>
            <consortium name="The Broad Institute Genome Sequencing Center for Infectious Disease"/>
            <person name="Wu L."/>
            <person name="Ma J."/>
        </authorList>
    </citation>
    <scope>NUCLEOTIDE SEQUENCE [LARGE SCALE GENOMIC DNA]</scope>
    <source>
        <strain evidence="6">CGMCC 4.5798</strain>
    </source>
</reference>
<evidence type="ECO:0000256" key="1">
    <source>
        <dbReference type="ARBA" id="ARBA00022679"/>
    </source>
</evidence>
<dbReference type="GO" id="GO:0016779">
    <property type="term" value="F:nucleotidyltransferase activity"/>
    <property type="evidence" value="ECO:0007669"/>
    <property type="project" value="UniProtKB-KW"/>
</dbReference>
<organism evidence="5 6">
    <name type="scientific">Massilia aerilata</name>
    <dbReference type="NCBI Taxonomy" id="453817"/>
    <lineage>
        <taxon>Bacteria</taxon>
        <taxon>Pseudomonadati</taxon>
        <taxon>Pseudomonadota</taxon>
        <taxon>Betaproteobacteria</taxon>
        <taxon>Burkholderiales</taxon>
        <taxon>Oxalobacteraceae</taxon>
        <taxon>Telluria group</taxon>
        <taxon>Massilia</taxon>
    </lineage>
</organism>
<protein>
    <submittedName>
        <fullName evidence="5">Malonate decarboxylase holo-[acyl-carrier-protein] synthase</fullName>
        <ecNumber evidence="5">2.7.7.66</ecNumber>
    </submittedName>
</protein>
<keyword evidence="2 5" id="KW-0548">Nucleotidyltransferase</keyword>
<dbReference type="EC" id="2.7.7.66" evidence="5"/>
<evidence type="ECO:0000259" key="4">
    <source>
        <dbReference type="Pfam" id="PF20866"/>
    </source>
</evidence>
<gene>
    <name evidence="5" type="primary">mdcG</name>
    <name evidence="5" type="ORF">ACFPO9_14945</name>
</gene>